<keyword evidence="1" id="KW-0732">Signal</keyword>
<dbReference type="STRING" id="1127699.HMPREF9151_00133"/>
<organism evidence="2 3">
    <name type="scientific">Hoylesella saccharolytica F0055</name>
    <dbReference type="NCBI Taxonomy" id="1127699"/>
    <lineage>
        <taxon>Bacteria</taxon>
        <taxon>Pseudomonadati</taxon>
        <taxon>Bacteroidota</taxon>
        <taxon>Bacteroidia</taxon>
        <taxon>Bacteroidales</taxon>
        <taxon>Prevotellaceae</taxon>
        <taxon>Hoylesella</taxon>
    </lineage>
</organism>
<comment type="caution">
    <text evidence="2">The sequence shown here is derived from an EMBL/GenBank/DDBJ whole genome shotgun (WGS) entry which is preliminary data.</text>
</comment>
<reference evidence="2 3" key="1">
    <citation type="submission" date="2012-05" db="EMBL/GenBank/DDBJ databases">
        <authorList>
            <person name="Weinstock G."/>
            <person name="Sodergren E."/>
            <person name="Lobos E.A."/>
            <person name="Fulton L."/>
            <person name="Fulton R."/>
            <person name="Courtney L."/>
            <person name="Fronick C."/>
            <person name="O'Laughlin M."/>
            <person name="Godfrey J."/>
            <person name="Wilson R.M."/>
            <person name="Miner T."/>
            <person name="Farmer C."/>
            <person name="Delehaunty K."/>
            <person name="Cordes M."/>
            <person name="Minx P."/>
            <person name="Tomlinson C."/>
            <person name="Chen J."/>
            <person name="Wollam A."/>
            <person name="Pepin K.H."/>
            <person name="Bhonagiri V."/>
            <person name="Zhang X."/>
            <person name="Suruliraj S."/>
            <person name="Warren W."/>
            <person name="Mitreva M."/>
            <person name="Mardis E.R."/>
            <person name="Wilson R.K."/>
        </authorList>
    </citation>
    <scope>NUCLEOTIDE SEQUENCE [LARGE SCALE GENOMIC DNA]</scope>
    <source>
        <strain evidence="2 3">F0055</strain>
    </source>
</reference>
<protein>
    <recommendedName>
        <fullName evidence="4">FG-GAP repeat protein</fullName>
    </recommendedName>
</protein>
<dbReference type="Proteomes" id="UP000010433">
    <property type="component" value="Unassembled WGS sequence"/>
</dbReference>
<evidence type="ECO:0000313" key="3">
    <source>
        <dbReference type="Proteomes" id="UP000010433"/>
    </source>
</evidence>
<name>L1NKE9_9BACT</name>
<feature type="signal peptide" evidence="1">
    <location>
        <begin position="1"/>
        <end position="30"/>
    </location>
</feature>
<evidence type="ECO:0000256" key="1">
    <source>
        <dbReference type="SAM" id="SignalP"/>
    </source>
</evidence>
<accession>L1NKE9</accession>
<dbReference type="NCBIfam" id="NF047539">
    <property type="entry name" value="XAC2610_fam"/>
    <property type="match status" value="1"/>
</dbReference>
<keyword evidence="3" id="KW-1185">Reference proteome</keyword>
<evidence type="ECO:0008006" key="4">
    <source>
        <dbReference type="Google" id="ProtNLM"/>
    </source>
</evidence>
<feature type="chain" id="PRO_5003955310" description="FG-GAP repeat protein" evidence="1">
    <location>
        <begin position="31"/>
        <end position="350"/>
    </location>
</feature>
<dbReference type="EMBL" id="AMEP01000015">
    <property type="protein sequence ID" value="EKY03999.1"/>
    <property type="molecule type" value="Genomic_DNA"/>
</dbReference>
<dbReference type="AlphaFoldDB" id="L1NKE9"/>
<proteinExistence type="predicted"/>
<dbReference type="PATRIC" id="fig|1127699.3.peg.115"/>
<dbReference type="InterPro" id="IPR058087">
    <property type="entry name" value="XAC2610_dom"/>
</dbReference>
<gene>
    <name evidence="2" type="ORF">HMPREF9151_00133</name>
</gene>
<sequence>MTTTMKNKKKMMVGGWLFFVTLMMSHSAEAQVTFPVRGFSDKYRGEVFIADTSEVFSPGWVAIYNQRTGEELIKEESDELTFSLHDGNLEANVLELPYGEQSAIIYNDFNFDGKKDFAIMDGQNSCYHGPSFQIYLATENGFEKSPEFTRLAQEYCGMFDVDNENKTLHTMTKSGCCWHQFSTFIVENNKPKAIEIVEEDNRDFAISTLTIERWNGKKMVKTSQRTIDLEEEGIKTVLSFRIPKKNKDVVLYNINDRTLNYVLVDKDGNVEFAYPIETIYKNPDFVYRPQTQTLTFKNEDATYCIYLSADKVGIEITIGKKKYVWTGNRATVKGSLKTLFSPRLDNVVFK</sequence>
<evidence type="ECO:0000313" key="2">
    <source>
        <dbReference type="EMBL" id="EKY03999.1"/>
    </source>
</evidence>
<dbReference type="HOGENOM" id="CLU_747758_0_0_10"/>